<feature type="region of interest" description="Disordered" evidence="1">
    <location>
        <begin position="76"/>
        <end position="97"/>
    </location>
</feature>
<dbReference type="InParanoid" id="A0A0P0X2N0"/>
<name>A0A0P0X2N0_ORYSJ</name>
<gene>
    <name evidence="2" type="ordered locus">Os07g0145600</name>
    <name evidence="2" type="ORF">OSNPB_070145600</name>
</gene>
<dbReference type="AlphaFoldDB" id="A0A0P0X2N0"/>
<reference evidence="2 3" key="3">
    <citation type="journal article" date="2013" name="Rice">
        <title>Improvement of the Oryza sativa Nipponbare reference genome using next generation sequence and optical map data.</title>
        <authorList>
            <person name="Kawahara Y."/>
            <person name="de la Bastide M."/>
            <person name="Hamilton J.P."/>
            <person name="Kanamori H."/>
            <person name="McCombie W.R."/>
            <person name="Ouyang S."/>
            <person name="Schwartz D.C."/>
            <person name="Tanaka T."/>
            <person name="Wu J."/>
            <person name="Zhou S."/>
            <person name="Childs K.L."/>
            <person name="Davidson R.M."/>
            <person name="Lin H."/>
            <person name="Quesada-Ocampo L."/>
            <person name="Vaillancourt B."/>
            <person name="Sakai H."/>
            <person name="Lee S.S."/>
            <person name="Kim J."/>
            <person name="Numa H."/>
            <person name="Itoh T."/>
            <person name="Buell C.R."/>
            <person name="Matsumoto T."/>
        </authorList>
    </citation>
    <scope>NUCLEOTIDE SEQUENCE [LARGE SCALE GENOMIC DNA]</scope>
    <source>
        <strain evidence="3">cv. Nipponbare</strain>
    </source>
</reference>
<evidence type="ECO:0000313" key="3">
    <source>
        <dbReference type="Proteomes" id="UP000059680"/>
    </source>
</evidence>
<sequence>MAHPRAMAAWTHVRTPIRRADRGKAFIKVLEADSIICSSIMNGGMSVWRRFTDTNDNYNAAANYIVLTKCQLPTTSSPPISFDDMKYGNQKPVDPTT</sequence>
<reference evidence="2 3" key="2">
    <citation type="journal article" date="2013" name="Plant Cell Physiol.">
        <title>Rice Annotation Project Database (RAP-DB): an integrative and interactive database for rice genomics.</title>
        <authorList>
            <person name="Sakai H."/>
            <person name="Lee S.S."/>
            <person name="Tanaka T."/>
            <person name="Numa H."/>
            <person name="Kim J."/>
            <person name="Kawahara Y."/>
            <person name="Wakimoto H."/>
            <person name="Yang C.C."/>
            <person name="Iwamoto M."/>
            <person name="Abe T."/>
            <person name="Yamada Y."/>
            <person name="Muto A."/>
            <person name="Inokuchi H."/>
            <person name="Ikemura T."/>
            <person name="Matsumoto T."/>
            <person name="Sasaki T."/>
            <person name="Itoh T."/>
        </authorList>
    </citation>
    <scope>NUCLEOTIDE SEQUENCE [LARGE SCALE GENOMIC DNA]</scope>
    <source>
        <strain evidence="3">cv. Nipponbare</strain>
    </source>
</reference>
<organism evidence="2 3">
    <name type="scientific">Oryza sativa subsp. japonica</name>
    <name type="common">Rice</name>
    <dbReference type="NCBI Taxonomy" id="39947"/>
    <lineage>
        <taxon>Eukaryota</taxon>
        <taxon>Viridiplantae</taxon>
        <taxon>Streptophyta</taxon>
        <taxon>Embryophyta</taxon>
        <taxon>Tracheophyta</taxon>
        <taxon>Spermatophyta</taxon>
        <taxon>Magnoliopsida</taxon>
        <taxon>Liliopsida</taxon>
        <taxon>Poales</taxon>
        <taxon>Poaceae</taxon>
        <taxon>BOP clade</taxon>
        <taxon>Oryzoideae</taxon>
        <taxon>Oryzeae</taxon>
        <taxon>Oryzinae</taxon>
        <taxon>Oryza</taxon>
        <taxon>Oryza sativa</taxon>
    </lineage>
</organism>
<protein>
    <submittedName>
        <fullName evidence="2">Os07g0145600 protein</fullName>
    </submittedName>
</protein>
<dbReference type="PaxDb" id="39947-A0A0P0X2N0"/>
<proteinExistence type="predicted"/>
<evidence type="ECO:0000256" key="1">
    <source>
        <dbReference type="SAM" id="MobiDB-lite"/>
    </source>
</evidence>
<dbReference type="EMBL" id="AP014963">
    <property type="protein sequence ID" value="BAT00046.1"/>
    <property type="molecule type" value="Genomic_DNA"/>
</dbReference>
<reference evidence="3" key="1">
    <citation type="journal article" date="2005" name="Nature">
        <title>The map-based sequence of the rice genome.</title>
        <authorList>
            <consortium name="International rice genome sequencing project (IRGSP)"/>
            <person name="Matsumoto T."/>
            <person name="Wu J."/>
            <person name="Kanamori H."/>
            <person name="Katayose Y."/>
            <person name="Fujisawa M."/>
            <person name="Namiki N."/>
            <person name="Mizuno H."/>
            <person name="Yamamoto K."/>
            <person name="Antonio B.A."/>
            <person name="Baba T."/>
            <person name="Sakata K."/>
            <person name="Nagamura Y."/>
            <person name="Aoki H."/>
            <person name="Arikawa K."/>
            <person name="Arita K."/>
            <person name="Bito T."/>
            <person name="Chiden Y."/>
            <person name="Fujitsuka N."/>
            <person name="Fukunaka R."/>
            <person name="Hamada M."/>
            <person name="Harada C."/>
            <person name="Hayashi A."/>
            <person name="Hijishita S."/>
            <person name="Honda M."/>
            <person name="Hosokawa S."/>
            <person name="Ichikawa Y."/>
            <person name="Idonuma A."/>
            <person name="Iijima M."/>
            <person name="Ikeda M."/>
            <person name="Ikeno M."/>
            <person name="Ito K."/>
            <person name="Ito S."/>
            <person name="Ito T."/>
            <person name="Ito Y."/>
            <person name="Ito Y."/>
            <person name="Iwabuchi A."/>
            <person name="Kamiya K."/>
            <person name="Karasawa W."/>
            <person name="Kurita K."/>
            <person name="Katagiri S."/>
            <person name="Kikuta A."/>
            <person name="Kobayashi H."/>
            <person name="Kobayashi N."/>
            <person name="Machita K."/>
            <person name="Maehara T."/>
            <person name="Masukawa M."/>
            <person name="Mizubayashi T."/>
            <person name="Mukai Y."/>
            <person name="Nagasaki H."/>
            <person name="Nagata Y."/>
            <person name="Naito S."/>
            <person name="Nakashima M."/>
            <person name="Nakama Y."/>
            <person name="Nakamichi Y."/>
            <person name="Nakamura M."/>
            <person name="Meguro A."/>
            <person name="Negishi M."/>
            <person name="Ohta I."/>
            <person name="Ohta T."/>
            <person name="Okamoto M."/>
            <person name="Ono N."/>
            <person name="Saji S."/>
            <person name="Sakaguchi M."/>
            <person name="Sakai K."/>
            <person name="Shibata M."/>
            <person name="Shimokawa T."/>
            <person name="Song J."/>
            <person name="Takazaki Y."/>
            <person name="Terasawa K."/>
            <person name="Tsugane M."/>
            <person name="Tsuji K."/>
            <person name="Ueda S."/>
            <person name="Waki K."/>
            <person name="Yamagata H."/>
            <person name="Yamamoto M."/>
            <person name="Yamamoto S."/>
            <person name="Yamane H."/>
            <person name="Yoshiki S."/>
            <person name="Yoshihara R."/>
            <person name="Yukawa K."/>
            <person name="Zhong H."/>
            <person name="Yano M."/>
            <person name="Yuan Q."/>
            <person name="Ouyang S."/>
            <person name="Liu J."/>
            <person name="Jones K.M."/>
            <person name="Gansberger K."/>
            <person name="Moffat K."/>
            <person name="Hill J."/>
            <person name="Bera J."/>
            <person name="Fadrosh D."/>
            <person name="Jin S."/>
            <person name="Johri S."/>
            <person name="Kim M."/>
            <person name="Overton L."/>
            <person name="Reardon M."/>
            <person name="Tsitrin T."/>
            <person name="Vuong H."/>
            <person name="Weaver B."/>
            <person name="Ciecko A."/>
            <person name="Tallon L."/>
            <person name="Jackson J."/>
            <person name="Pai G."/>
            <person name="Aken S.V."/>
            <person name="Utterback T."/>
            <person name="Reidmuller S."/>
            <person name="Feldblyum T."/>
            <person name="Hsiao J."/>
            <person name="Zismann V."/>
            <person name="Iobst S."/>
            <person name="de Vazeille A.R."/>
            <person name="Buell C.R."/>
            <person name="Ying K."/>
            <person name="Li Y."/>
            <person name="Lu T."/>
            <person name="Huang Y."/>
            <person name="Zhao Q."/>
            <person name="Feng Q."/>
            <person name="Zhang L."/>
            <person name="Zhu J."/>
            <person name="Weng Q."/>
            <person name="Mu J."/>
            <person name="Lu Y."/>
            <person name="Fan D."/>
            <person name="Liu Y."/>
            <person name="Guan J."/>
            <person name="Zhang Y."/>
            <person name="Yu S."/>
            <person name="Liu X."/>
            <person name="Zhang Y."/>
            <person name="Hong G."/>
            <person name="Han B."/>
            <person name="Choisne N."/>
            <person name="Demange N."/>
            <person name="Orjeda G."/>
            <person name="Samain S."/>
            <person name="Cattolico L."/>
            <person name="Pelletier E."/>
            <person name="Couloux A."/>
            <person name="Segurens B."/>
            <person name="Wincker P."/>
            <person name="D'Hont A."/>
            <person name="Scarpelli C."/>
            <person name="Weissenbach J."/>
            <person name="Salanoubat M."/>
            <person name="Quetier F."/>
            <person name="Yu Y."/>
            <person name="Kim H.R."/>
            <person name="Rambo T."/>
            <person name="Currie J."/>
            <person name="Collura K."/>
            <person name="Luo M."/>
            <person name="Yang T."/>
            <person name="Ammiraju J.S.S."/>
            <person name="Engler F."/>
            <person name="Soderlund C."/>
            <person name="Wing R.A."/>
            <person name="Palmer L.E."/>
            <person name="de la Bastide M."/>
            <person name="Spiegel L."/>
            <person name="Nascimento L."/>
            <person name="Zutavern T."/>
            <person name="O'Shaughnessy A."/>
            <person name="Dike S."/>
            <person name="Dedhia N."/>
            <person name="Preston R."/>
            <person name="Balija V."/>
            <person name="McCombie W.R."/>
            <person name="Chow T."/>
            <person name="Chen H."/>
            <person name="Chung M."/>
            <person name="Chen C."/>
            <person name="Shaw J."/>
            <person name="Wu H."/>
            <person name="Hsiao K."/>
            <person name="Chao Y."/>
            <person name="Chu M."/>
            <person name="Cheng C."/>
            <person name="Hour A."/>
            <person name="Lee P."/>
            <person name="Lin S."/>
            <person name="Lin Y."/>
            <person name="Liou J."/>
            <person name="Liu S."/>
            <person name="Hsing Y."/>
            <person name="Raghuvanshi S."/>
            <person name="Mohanty A."/>
            <person name="Bharti A.K."/>
            <person name="Gaur A."/>
            <person name="Gupta V."/>
            <person name="Kumar D."/>
            <person name="Ravi V."/>
            <person name="Vij S."/>
            <person name="Kapur A."/>
            <person name="Khurana P."/>
            <person name="Khurana P."/>
            <person name="Khurana J.P."/>
            <person name="Tyagi A.K."/>
            <person name="Gaikwad K."/>
            <person name="Singh A."/>
            <person name="Dalal V."/>
            <person name="Srivastava S."/>
            <person name="Dixit A."/>
            <person name="Pal A.K."/>
            <person name="Ghazi I.A."/>
            <person name="Yadav M."/>
            <person name="Pandit A."/>
            <person name="Bhargava A."/>
            <person name="Sureshbabu K."/>
            <person name="Batra K."/>
            <person name="Sharma T.R."/>
            <person name="Mohapatra T."/>
            <person name="Singh N.K."/>
            <person name="Messing J."/>
            <person name="Nelson A.B."/>
            <person name="Fuks G."/>
            <person name="Kavchok S."/>
            <person name="Keizer G."/>
            <person name="Linton E."/>
            <person name="Llaca V."/>
            <person name="Song R."/>
            <person name="Tanyolac B."/>
            <person name="Young S."/>
            <person name="Ho-Il K."/>
            <person name="Hahn J.H."/>
            <person name="Sangsakoo G."/>
            <person name="Vanavichit A."/>
            <person name="de Mattos Luiz.A.T."/>
            <person name="Zimmer P.D."/>
            <person name="Malone G."/>
            <person name="Dellagostin O."/>
            <person name="de Oliveira A.C."/>
            <person name="Bevan M."/>
            <person name="Bancroft I."/>
            <person name="Minx P."/>
            <person name="Cordum H."/>
            <person name="Wilson R."/>
            <person name="Cheng Z."/>
            <person name="Jin W."/>
            <person name="Jiang J."/>
            <person name="Leong S.A."/>
            <person name="Iwama H."/>
            <person name="Gojobori T."/>
            <person name="Itoh T."/>
            <person name="Niimura Y."/>
            <person name="Fujii Y."/>
            <person name="Habara T."/>
            <person name="Sakai H."/>
            <person name="Sato Y."/>
            <person name="Wilson G."/>
            <person name="Kumar K."/>
            <person name="McCouch S."/>
            <person name="Juretic N."/>
            <person name="Hoen D."/>
            <person name="Wright S."/>
            <person name="Bruskiewich R."/>
            <person name="Bureau T."/>
            <person name="Miyao A."/>
            <person name="Hirochika H."/>
            <person name="Nishikawa T."/>
            <person name="Kadowaki K."/>
            <person name="Sugiura M."/>
            <person name="Burr B."/>
            <person name="Sasaki T."/>
        </authorList>
    </citation>
    <scope>NUCLEOTIDE SEQUENCE [LARGE SCALE GENOMIC DNA]</scope>
    <source>
        <strain evidence="3">cv. Nipponbare</strain>
    </source>
</reference>
<accession>A0A0P0X2N0</accession>
<evidence type="ECO:0000313" key="2">
    <source>
        <dbReference type="EMBL" id="BAT00046.1"/>
    </source>
</evidence>
<dbReference type="Proteomes" id="UP000059680">
    <property type="component" value="Chromosome 7"/>
</dbReference>
<keyword evidence="3" id="KW-1185">Reference proteome</keyword>